<name>R9GSF6_9SPHI</name>
<accession>R9GSF6</accession>
<comment type="caution">
    <text evidence="2">The sequence shown here is derived from an EMBL/GenBank/DDBJ whole genome shotgun (WGS) entry which is preliminary data.</text>
</comment>
<dbReference type="Proteomes" id="UP000014174">
    <property type="component" value="Unassembled WGS sequence"/>
</dbReference>
<dbReference type="AlphaFoldDB" id="R9GSF6"/>
<feature type="chain" id="PRO_5004481944" description="Right handed beta helix domain-containing protein" evidence="1">
    <location>
        <begin position="22"/>
        <end position="481"/>
    </location>
</feature>
<dbReference type="InterPro" id="IPR011050">
    <property type="entry name" value="Pectin_lyase_fold/virulence"/>
</dbReference>
<dbReference type="SUPFAM" id="SSF51126">
    <property type="entry name" value="Pectin lyase-like"/>
    <property type="match status" value="1"/>
</dbReference>
<organism evidence="2 3">
    <name type="scientific">Arcticibacter svalbardensis MN12-7</name>
    <dbReference type="NCBI Taxonomy" id="1150600"/>
    <lineage>
        <taxon>Bacteria</taxon>
        <taxon>Pseudomonadati</taxon>
        <taxon>Bacteroidota</taxon>
        <taxon>Sphingobacteriia</taxon>
        <taxon>Sphingobacteriales</taxon>
        <taxon>Sphingobacteriaceae</taxon>
        <taxon>Arcticibacter</taxon>
    </lineage>
</organism>
<feature type="signal peptide" evidence="1">
    <location>
        <begin position="1"/>
        <end position="21"/>
    </location>
</feature>
<gene>
    <name evidence="2" type="ORF">ADIARSV_2216</name>
</gene>
<evidence type="ECO:0000313" key="3">
    <source>
        <dbReference type="Proteomes" id="UP000014174"/>
    </source>
</evidence>
<evidence type="ECO:0000256" key="1">
    <source>
        <dbReference type="SAM" id="SignalP"/>
    </source>
</evidence>
<keyword evidence="3" id="KW-1185">Reference proteome</keyword>
<dbReference type="EMBL" id="AQPN01000079">
    <property type="protein sequence ID" value="EOR94618.1"/>
    <property type="molecule type" value="Genomic_DNA"/>
</dbReference>
<dbReference type="OrthoDB" id="1399014at2"/>
<dbReference type="eggNOG" id="ENOG502ZC0H">
    <property type="taxonomic scope" value="Bacteria"/>
</dbReference>
<evidence type="ECO:0008006" key="4">
    <source>
        <dbReference type="Google" id="ProtNLM"/>
    </source>
</evidence>
<sequence>MGKKYLLALSLLAGVAFIVNAKPFTEDVGGLNSSKVKRFKSQNISDSLIVSSIKELASVAANSNQKVKMLPGVYKMEDYLTQKVINNTTADVINRAAMITFSGNNNTYDFTGVTIEVNTKLLNVFGKYVIEFYVTGNKNSLNGLTITDIGDKFPAKGGNSFTVEGTDVKIENVTLNVKGSYPYGYGDLLGKGGGSISSLKKHSGMLISGTNVLIDRCTVISKSFGHLFFVQGGRNVLFKDCYAEAFTRTTDEMLAEKSGPAFDLNFESVYKNYEGKNAITPGYTKSLSECGFRTYGGGGVNKRSTGAVSAISCKAKNTRIGFAFTKVEEEMVIKDSEATGCESGFNITGVNVENSRGDAVNGPLLYINDGATSKAELYLIPNVAITKLHAVACIAGDNHVITIRNWENKPQKQSYPIILGATRSSGSNPFSPIGSGASTHLVLNNYTGLPVEIRPKVNSSSIKTNGAIIGNSAGNTIIKIK</sequence>
<keyword evidence="1" id="KW-0732">Signal</keyword>
<proteinExistence type="predicted"/>
<protein>
    <recommendedName>
        <fullName evidence="4">Right handed beta helix domain-containing protein</fullName>
    </recommendedName>
</protein>
<evidence type="ECO:0000313" key="2">
    <source>
        <dbReference type="EMBL" id="EOR94618.1"/>
    </source>
</evidence>
<dbReference type="RefSeq" id="WP_016195450.1">
    <property type="nucleotide sequence ID" value="NZ_AQPN01000079.1"/>
</dbReference>
<dbReference type="STRING" id="1150600.ADIARSV_2216"/>
<reference evidence="2 3" key="1">
    <citation type="journal article" date="2013" name="Genome Announc.">
        <title>Draft Genome Sequence of Arcticibacter svalbardensis Strain MN12-7T, a Member of the Family Sphingobacteriaceae Isolated from an Arctic Soil Sample.</title>
        <authorList>
            <person name="Shivaji S."/>
            <person name="Ara S."/>
            <person name="Prasad S."/>
            <person name="Manasa B.P."/>
            <person name="Begum Z."/>
            <person name="Singh A."/>
            <person name="Kumar Pinnaka A."/>
        </authorList>
    </citation>
    <scope>NUCLEOTIDE SEQUENCE [LARGE SCALE GENOMIC DNA]</scope>
    <source>
        <strain evidence="2 3">MN12-7</strain>
    </source>
</reference>